<protein>
    <recommendedName>
        <fullName evidence="1">ISXO2-like transposase domain-containing protein</fullName>
    </recommendedName>
</protein>
<reference evidence="2" key="1">
    <citation type="submission" date="2019-03" db="EMBL/GenBank/DDBJ databases">
        <title>Single cell metagenomics reveals metabolic interactions within the superorganism composed of flagellate Streblomastix strix and complex community of Bacteroidetes bacteria on its surface.</title>
        <authorList>
            <person name="Treitli S.C."/>
            <person name="Kolisko M."/>
            <person name="Husnik F."/>
            <person name="Keeling P."/>
            <person name="Hampl V."/>
        </authorList>
    </citation>
    <scope>NUCLEOTIDE SEQUENCE</scope>
    <source>
        <strain evidence="2">STM</strain>
    </source>
</reference>
<name>A0A5J4Q2L9_9ZZZZ</name>
<proteinExistence type="predicted"/>
<dbReference type="InterPro" id="IPR024445">
    <property type="entry name" value="Tnp_ISXO2-like"/>
</dbReference>
<dbReference type="EMBL" id="SNRY01005146">
    <property type="protein sequence ID" value="KAA6315712.1"/>
    <property type="molecule type" value="Genomic_DNA"/>
</dbReference>
<gene>
    <name evidence="2" type="ORF">EZS27_033872</name>
</gene>
<feature type="domain" description="ISXO2-like transposase" evidence="1">
    <location>
        <begin position="8"/>
        <end position="155"/>
    </location>
</feature>
<dbReference type="SMART" id="SM01126">
    <property type="entry name" value="DDE_Tnp_IS1595"/>
    <property type="match status" value="1"/>
</dbReference>
<evidence type="ECO:0000313" key="2">
    <source>
        <dbReference type="EMBL" id="KAA6315712.1"/>
    </source>
</evidence>
<organism evidence="2">
    <name type="scientific">termite gut metagenome</name>
    <dbReference type="NCBI Taxonomy" id="433724"/>
    <lineage>
        <taxon>unclassified sequences</taxon>
        <taxon>metagenomes</taxon>
        <taxon>organismal metagenomes</taxon>
    </lineage>
</organism>
<sequence length="193" mass="21833">MVRPGRDKLSGVVEVDENFVGGMEIGTGNKGRGKGTKTLVVVATECIGKQIGRVRFRCIDEASSKNLIPFIKDNVSQGSTIVTDGWTDYKPLQTDGRFKHEVKTISGSGKEAHELLPHVHMADSLLKRWLNGTHQGKVSPKYLPYYLDEFAFRFNRKMSTFRGKLFYRLMQQAIEVELIGLNDIMENQLDRKI</sequence>
<dbReference type="AlphaFoldDB" id="A0A5J4Q2L9"/>
<dbReference type="Pfam" id="PF12762">
    <property type="entry name" value="DDE_Tnp_IS1595"/>
    <property type="match status" value="1"/>
</dbReference>
<accession>A0A5J4Q2L9</accession>
<evidence type="ECO:0000259" key="1">
    <source>
        <dbReference type="SMART" id="SM01126"/>
    </source>
</evidence>
<dbReference type="NCBIfam" id="NF033547">
    <property type="entry name" value="transpos_IS1595"/>
    <property type="match status" value="1"/>
</dbReference>
<comment type="caution">
    <text evidence="2">The sequence shown here is derived from an EMBL/GenBank/DDBJ whole genome shotgun (WGS) entry which is preliminary data.</text>
</comment>